<protein>
    <submittedName>
        <fullName evidence="2">Uncharacterized protein</fullName>
    </submittedName>
</protein>
<evidence type="ECO:0000313" key="2">
    <source>
        <dbReference type="EMBL" id="ORZ09987.1"/>
    </source>
</evidence>
<organism evidence="2 3">
    <name type="scientific">Lobosporangium transversale</name>
    <dbReference type="NCBI Taxonomy" id="64571"/>
    <lineage>
        <taxon>Eukaryota</taxon>
        <taxon>Fungi</taxon>
        <taxon>Fungi incertae sedis</taxon>
        <taxon>Mucoromycota</taxon>
        <taxon>Mortierellomycotina</taxon>
        <taxon>Mortierellomycetes</taxon>
        <taxon>Mortierellales</taxon>
        <taxon>Mortierellaceae</taxon>
        <taxon>Lobosporangium</taxon>
    </lineage>
</organism>
<evidence type="ECO:0000313" key="3">
    <source>
        <dbReference type="Proteomes" id="UP000193648"/>
    </source>
</evidence>
<keyword evidence="1" id="KW-0472">Membrane</keyword>
<feature type="transmembrane region" description="Helical" evidence="1">
    <location>
        <begin position="6"/>
        <end position="23"/>
    </location>
</feature>
<keyword evidence="3" id="KW-1185">Reference proteome</keyword>
<dbReference type="EMBL" id="MCFF01000032">
    <property type="protein sequence ID" value="ORZ09987.1"/>
    <property type="molecule type" value="Genomic_DNA"/>
</dbReference>
<dbReference type="AlphaFoldDB" id="A0A1Y2GG65"/>
<keyword evidence="1" id="KW-1133">Transmembrane helix</keyword>
<reference evidence="2 3" key="1">
    <citation type="submission" date="2016-07" db="EMBL/GenBank/DDBJ databases">
        <title>Pervasive Adenine N6-methylation of Active Genes in Fungi.</title>
        <authorList>
            <consortium name="DOE Joint Genome Institute"/>
            <person name="Mondo S.J."/>
            <person name="Dannebaum R.O."/>
            <person name="Kuo R.C."/>
            <person name="Labutti K."/>
            <person name="Haridas S."/>
            <person name="Kuo A."/>
            <person name="Salamov A."/>
            <person name="Ahrendt S.R."/>
            <person name="Lipzen A."/>
            <person name="Sullivan W."/>
            <person name="Andreopoulos W.B."/>
            <person name="Clum A."/>
            <person name="Lindquist E."/>
            <person name="Daum C."/>
            <person name="Ramamoorthy G.K."/>
            <person name="Gryganskyi A."/>
            <person name="Culley D."/>
            <person name="Magnuson J.K."/>
            <person name="James T.Y."/>
            <person name="O'Malley M.A."/>
            <person name="Stajich J.E."/>
            <person name="Spatafora J.W."/>
            <person name="Visel A."/>
            <person name="Grigoriev I.V."/>
        </authorList>
    </citation>
    <scope>NUCLEOTIDE SEQUENCE [LARGE SCALE GENOMIC DNA]</scope>
    <source>
        <strain evidence="2 3">NRRL 3116</strain>
    </source>
</reference>
<accession>A0A1Y2GG65</accession>
<proteinExistence type="predicted"/>
<comment type="caution">
    <text evidence="2">The sequence shown here is derived from an EMBL/GenBank/DDBJ whole genome shotgun (WGS) entry which is preliminary data.</text>
</comment>
<keyword evidence="1" id="KW-0812">Transmembrane</keyword>
<dbReference type="RefSeq" id="XP_021879077.1">
    <property type="nucleotide sequence ID" value="XM_022024980.1"/>
</dbReference>
<dbReference type="Proteomes" id="UP000193648">
    <property type="component" value="Unassembled WGS sequence"/>
</dbReference>
<evidence type="ECO:0000256" key="1">
    <source>
        <dbReference type="SAM" id="Phobius"/>
    </source>
</evidence>
<sequence length="81" mass="9891">MPKCLFMSFYSPFYFLITLATLMDPNKYEHHYKCSFFIWIYWRGEATYFFYFFTLPCHNSQSYWLLLGGPTNNPFLFSSLF</sequence>
<dbReference type="GeneID" id="33566824"/>
<name>A0A1Y2GG65_9FUNG</name>
<gene>
    <name evidence="2" type="ORF">BCR41DRAFT_358046</name>
</gene>
<dbReference type="InParanoid" id="A0A1Y2GG65"/>